<evidence type="ECO:0000313" key="29">
    <source>
        <dbReference type="EMBL" id="AWX91308.1"/>
    </source>
</evidence>
<dbReference type="PANTHER" id="PTHR33163:SF40">
    <property type="entry name" value="PROTEIN TIC 214"/>
    <property type="match status" value="1"/>
</dbReference>
<dbReference type="EMBL" id="MG922628">
    <property type="protein sequence ID" value="AWJ61896.1"/>
    <property type="molecule type" value="Genomic_DNA"/>
</dbReference>
<dbReference type="Pfam" id="PF05758">
    <property type="entry name" value="Ycf1"/>
    <property type="match status" value="3"/>
</dbReference>
<feature type="transmembrane region" description="Helical" evidence="2">
    <location>
        <begin position="55"/>
        <end position="75"/>
    </location>
</feature>
<evidence type="ECO:0000313" key="15">
    <source>
        <dbReference type="EMBL" id="AWJ61981.1"/>
    </source>
</evidence>
<feature type="transmembrane region" description="Helical" evidence="2">
    <location>
        <begin position="87"/>
        <end position="109"/>
    </location>
</feature>
<dbReference type="EMBL" id="MG922657">
    <property type="protein sequence ID" value="AWX91478.1"/>
    <property type="molecule type" value="Genomic_DNA"/>
</dbReference>
<dbReference type="EMBL" id="MG922596">
    <property type="protein sequence ID" value="AWJ59176.1"/>
    <property type="molecule type" value="Genomic_DNA"/>
</dbReference>
<dbReference type="EMBL" id="KP099648">
    <property type="protein sequence ID" value="AJE71440.1"/>
    <property type="molecule type" value="Genomic_DNA"/>
</dbReference>
<dbReference type="EMBL" id="MG922623">
    <property type="protein sequence ID" value="AWJ61471.1"/>
    <property type="molecule type" value="Genomic_DNA"/>
</dbReference>
<dbReference type="EMBL" id="KX673569">
    <property type="protein sequence ID" value="ARX11720.1"/>
    <property type="molecule type" value="Genomic_DNA"/>
</dbReference>
<evidence type="ECO:0008006" key="34">
    <source>
        <dbReference type="Google" id="ProtNLM"/>
    </source>
</evidence>
<evidence type="ECO:0000256" key="2">
    <source>
        <dbReference type="SAM" id="Phobius"/>
    </source>
</evidence>
<keyword evidence="3" id="KW-0934">Plastid</keyword>
<dbReference type="EMBL" id="MG922631">
    <property type="protein sequence ID" value="AWJ62151.1"/>
    <property type="molecule type" value="Genomic_DNA"/>
</dbReference>
<dbReference type="EMBL" id="MG922658">
    <property type="protein sequence ID" value="AWX91563.1"/>
    <property type="molecule type" value="Genomic_DNA"/>
</dbReference>
<evidence type="ECO:0000313" key="10">
    <source>
        <dbReference type="EMBL" id="AWJ61216.1"/>
    </source>
</evidence>
<reference evidence="4" key="3">
    <citation type="submission" date="2016-08" db="EMBL/GenBank/DDBJ databases">
        <authorList>
            <person name="Zhao Y."/>
        </authorList>
    </citation>
    <scope>NUCLEOTIDE SEQUENCE</scope>
    <source>
        <strain evidence="4">TM106</strain>
        <strain evidence="5">TM189</strain>
    </source>
</reference>
<name>A0A0B5ELM4_GINBI</name>
<geneLocation type="plastid" evidence="3"/>
<reference evidence="3" key="1">
    <citation type="journal article" date="2016" name="Mol. Biol. Evol.">
        <title>Ginkgo and Welwitschia Mitogenomes Reveal Extreme Contrasts in Gymnosperm Mitochondrial Evolution.</title>
        <authorList>
            <person name="Guo W."/>
            <person name="Grewe F."/>
            <person name="Fan W."/>
            <person name="Young G.J."/>
            <person name="Knoop V."/>
            <person name="Palmer J.D."/>
            <person name="Mower J.P."/>
        </authorList>
    </citation>
    <scope>NUCLEOTIDE SEQUENCE</scope>
</reference>
<evidence type="ECO:0000313" key="9">
    <source>
        <dbReference type="EMBL" id="AWJ61131.1"/>
    </source>
</evidence>
<dbReference type="PANTHER" id="PTHR33163">
    <property type="entry name" value="PROTEIN TIC 214-RELATED"/>
    <property type="match status" value="1"/>
</dbReference>
<evidence type="ECO:0000313" key="6">
    <source>
        <dbReference type="EMBL" id="AWJ59176.1"/>
    </source>
</evidence>
<dbReference type="EMBL" id="MG922630">
    <property type="protein sequence ID" value="AWJ62066.1"/>
    <property type="molecule type" value="Genomic_DNA"/>
</dbReference>
<accession>A0A0B5ELM4</accession>
<dbReference type="EMBL" id="MG922650">
    <property type="protein sequence ID" value="AWJ63766.1"/>
    <property type="molecule type" value="Genomic_DNA"/>
</dbReference>
<reference evidence="3" key="2">
    <citation type="journal article" date="2016" name="New Phytol.">
        <title>Evolutionary dynamics of the plastid inverted repeat: the effects of expansion, contraction, and loss on substitution rates.</title>
        <authorList>
            <person name="Zhu A."/>
            <person name="Guo W."/>
            <person name="Gupta S."/>
            <person name="Fan W."/>
            <person name="Mower J.P."/>
        </authorList>
    </citation>
    <scope>NUCLEOTIDE SEQUENCE</scope>
</reference>
<dbReference type="EMBL" id="MG922645">
    <property type="protein sequence ID" value="AWJ63341.1"/>
    <property type="molecule type" value="Genomic_DNA"/>
</dbReference>
<feature type="transmembrane region" description="Helical" evidence="2">
    <location>
        <begin position="238"/>
        <end position="257"/>
    </location>
</feature>
<feature type="region of interest" description="Disordered" evidence="1">
    <location>
        <begin position="1495"/>
        <end position="1548"/>
    </location>
</feature>
<gene>
    <name evidence="3" type="primary">ycf1</name>
</gene>
<dbReference type="EMBL" id="MG922635">
    <property type="protein sequence ID" value="AWJ62491.1"/>
    <property type="molecule type" value="Genomic_DNA"/>
</dbReference>
<dbReference type="EMBL" id="MG922641">
    <property type="protein sequence ID" value="AWJ63001.1"/>
    <property type="molecule type" value="Genomic_DNA"/>
</dbReference>
<keyword evidence="4" id="KW-0150">Chloroplast</keyword>
<evidence type="ECO:0000313" key="24">
    <source>
        <dbReference type="EMBL" id="AWJ63086.1"/>
    </source>
</evidence>
<protein>
    <recommendedName>
        <fullName evidence="34">Translocon at the inner envelope membrane of chloroplasts 214</fullName>
    </recommendedName>
</protein>
<dbReference type="EMBL" id="MG922660">
    <property type="protein sequence ID" value="AWX91733.1"/>
    <property type="molecule type" value="Genomic_DNA"/>
</dbReference>
<dbReference type="EMBL" id="MG922627">
    <property type="protein sequence ID" value="AWJ61811.1"/>
    <property type="molecule type" value="Genomic_DNA"/>
</dbReference>
<evidence type="ECO:0000256" key="1">
    <source>
        <dbReference type="SAM" id="MobiDB-lite"/>
    </source>
</evidence>
<evidence type="ECO:0000313" key="20">
    <source>
        <dbReference type="EMBL" id="AWJ62491.1"/>
    </source>
</evidence>
<evidence type="ECO:0000313" key="5">
    <source>
        <dbReference type="EMBL" id="ARX12145.1"/>
    </source>
</evidence>
<evidence type="ECO:0000313" key="23">
    <source>
        <dbReference type="EMBL" id="AWJ63001.1"/>
    </source>
</evidence>
<evidence type="ECO:0000313" key="22">
    <source>
        <dbReference type="EMBL" id="AWJ62831.1"/>
    </source>
</evidence>
<keyword evidence="2" id="KW-1133">Transmembrane helix</keyword>
<organism evidence="3">
    <name type="scientific">Ginkgo biloba</name>
    <name type="common">Ginkgo</name>
    <name type="synonym">Maidenhair tree</name>
    <dbReference type="NCBI Taxonomy" id="3311"/>
    <lineage>
        <taxon>Eukaryota</taxon>
        <taxon>Viridiplantae</taxon>
        <taxon>Streptophyta</taxon>
        <taxon>Embryophyta</taxon>
        <taxon>Tracheophyta</taxon>
        <taxon>Spermatophyta</taxon>
        <taxon>Ginkgoidae</taxon>
        <taxon>Ginkgoales</taxon>
        <taxon>Ginkgoaceae</taxon>
        <taxon>Ginkgo</taxon>
    </lineage>
</organism>
<evidence type="ECO:0000313" key="16">
    <source>
        <dbReference type="EMBL" id="AWJ62066.1"/>
    </source>
</evidence>
<dbReference type="EMBL" id="MG922629">
    <property type="protein sequence ID" value="AWJ61981.1"/>
    <property type="molecule type" value="Genomic_DNA"/>
</dbReference>
<evidence type="ECO:0000313" key="17">
    <source>
        <dbReference type="EMBL" id="AWJ62151.1"/>
    </source>
</evidence>
<dbReference type="EMBL" id="MG922619">
    <property type="protein sequence ID" value="AWJ61131.1"/>
    <property type="molecule type" value="Genomic_DNA"/>
</dbReference>
<evidence type="ECO:0000313" key="33">
    <source>
        <dbReference type="EMBL" id="AWX91733.1"/>
    </source>
</evidence>
<evidence type="ECO:0000313" key="13">
    <source>
        <dbReference type="EMBL" id="AWJ61811.1"/>
    </source>
</evidence>
<evidence type="ECO:0000313" key="26">
    <source>
        <dbReference type="EMBL" id="AWJ63341.1"/>
    </source>
</evidence>
<dbReference type="EMBL" id="MG922639">
    <property type="protein sequence ID" value="AWJ62831.1"/>
    <property type="molecule type" value="Genomic_DNA"/>
</dbReference>
<dbReference type="EMBL" id="MG922620">
    <property type="protein sequence ID" value="AWJ61216.1"/>
    <property type="molecule type" value="Genomic_DNA"/>
</dbReference>
<dbReference type="EMBL" id="MG922656">
    <property type="protein sequence ID" value="AWX91393.1"/>
    <property type="molecule type" value="Genomic_DNA"/>
</dbReference>
<evidence type="ECO:0000313" key="4">
    <source>
        <dbReference type="EMBL" id="ARX11720.1"/>
    </source>
</evidence>
<dbReference type="EMBL" id="MG922632">
    <property type="protein sequence ID" value="AWJ62236.1"/>
    <property type="molecule type" value="Genomic_DNA"/>
</dbReference>
<reference evidence="6" key="4">
    <citation type="journal article" date="2018" name="BMC Genomics">
        <title>Ginkgo biloba's footprint of dynamic Pleistocene history dates back only 390,000 years ago.</title>
        <authorList>
            <person name="Hohmann N."/>
            <person name="Wolf E.M."/>
            <person name="Rigault P."/>
            <person name="Zhou W."/>
            <person name="Kiefer M."/>
            <person name="Zhao Y."/>
            <person name="Fu C.X."/>
            <person name="Koch M.A."/>
        </authorList>
    </citation>
    <scope>NUCLEOTIDE SEQUENCE</scope>
    <source>
        <strain evidence="6">DHLY13</strain>
        <strain evidence="7">DHLY4</strain>
        <strain evidence="8">TM106</strain>
        <strain evidence="9">TM110</strain>
        <strain evidence="10">TM111</strain>
        <strain evidence="11">TM127</strain>
        <strain evidence="12">TM128</strain>
        <strain evidence="13">TM14</strain>
        <strain evidence="14">TM141</strain>
        <strain evidence="15">TM143</strain>
        <strain evidence="16">TM150</strain>
        <strain evidence="17">TM157</strain>
        <strain evidence="18">TM178</strain>
        <strain evidence="19">TM197</strain>
        <strain evidence="20">TM20</strain>
        <strain evidence="21">TM228</strain>
        <strain evidence="22">TM229</strain>
        <strain evidence="23">TM234</strain>
        <strain evidence="24">TM240</strain>
        <strain evidence="25">TM263</strain>
        <strain evidence="26">TM27</strain>
        <strain evidence="27">TM33</strain>
        <strain evidence="28">TM40</strain>
        <strain evidence="29">WCNT25</strain>
        <strain evidence="30">WCNT52</strain>
        <strain evidence="31">WCNT53</strain>
        <strain evidence="32">WCNT81</strain>
        <strain evidence="33">WCSJ27</strain>
    </source>
</reference>
<evidence type="ECO:0000313" key="28">
    <source>
        <dbReference type="EMBL" id="AWX91053.1"/>
    </source>
</evidence>
<proteinExistence type="predicted"/>
<evidence type="ECO:0000313" key="18">
    <source>
        <dbReference type="EMBL" id="AWJ62236.1"/>
    </source>
</evidence>
<evidence type="ECO:0000313" key="25">
    <source>
        <dbReference type="EMBL" id="AWJ63256.1"/>
    </source>
</evidence>
<dbReference type="EMBL" id="MG922597">
    <property type="protein sequence ID" value="AWJ59261.1"/>
    <property type="molecule type" value="Genomic_DNA"/>
</dbReference>
<feature type="region of interest" description="Disordered" evidence="1">
    <location>
        <begin position="997"/>
        <end position="1021"/>
    </location>
</feature>
<dbReference type="EMBL" id="KX673574">
    <property type="protein sequence ID" value="ARX12145.1"/>
    <property type="molecule type" value="Genomic_DNA"/>
</dbReference>
<evidence type="ECO:0000313" key="27">
    <source>
        <dbReference type="EMBL" id="AWJ63766.1"/>
    </source>
</evidence>
<feature type="transmembrane region" description="Helical" evidence="2">
    <location>
        <begin position="115"/>
        <end position="135"/>
    </location>
</feature>
<dbReference type="EMBL" id="MG922618">
    <property type="protein sequence ID" value="AWJ61046.1"/>
    <property type="molecule type" value="Genomic_DNA"/>
</dbReference>
<dbReference type="EMBL" id="MG922638">
    <property type="protein sequence ID" value="AWJ62746.1"/>
    <property type="molecule type" value="Genomic_DNA"/>
</dbReference>
<dbReference type="EMBL" id="MG922655">
    <property type="protein sequence ID" value="AWX91308.1"/>
    <property type="molecule type" value="Genomic_DNA"/>
</dbReference>
<sequence>MRTISIYISHAYMGDIGIISIIIPSISKRILNMILITLGLLWDSISSWIEVSGPIISFGLYYGFITTFPIGPSQISSMRALLIEGTVDGAVAISGSITGQLIVALSMYYSPIHAALGKPHAITLLVVPYILFYRFRTNEKLFNSKSLHPVNRLKNSRILSLFLDGLIFQLLNPVILPSPILTRLVNLFLFRYSNNISFVISSFCGWLSGHILFIHLAKLLSFRIERDSPIGYTISKSYINRTFSILIFSYCSFYLGGAPSPIFTKKRNDNFAYKNKKEIKKLPNEESPWFNKPWPVVLFDYRRWNRPLRYIEKNPLNHPGPVKTEVSQYFFDTYSSCGEQRISFTSLPSVSVFGERIGEDGDFSNTSYSSEDPYTKWIRTKQSRKENLINELRDRIEALGNGYTVRDVMEKRVKVSNSQGDSFPKMYDPFLNGPFRGRINKLRSPWIFNDSINFDLPYFTEVSTKNSTEGFRNDQIRDFISDHWRESGRKNFPLPWEPLSLDTVRSFISITESSENGKVEPISEQLYLLAKRMILNSKNCEIDMKDLSYTAFLNDREIYRKSSLETASNKEEIYAEEIYAKDPLKDSLEIATYHRGVYIQILLEIVSCNKEIYTKYLLNIPGQIDEINILPTSPIKWELILSSPTTEQALLFEHLGQKEWTVLRNIWRNLSPGNSTRTKSIPALYAKILFHEPLEIIEIQKHVPRWSYSFKSNQYDFMSSISDLRPRKIRSIKMIDPDGIQRVVRRYSQESDFRRDLVKGSIRAQRRKIRICKMVQPDVHSPFFLEIMEIPTSPRYSSDMSDSDIVDRKQFVTNCIEKDSKSGRASFGDRSKVDRFSVANKLDFSLNQRIRGLILVTQSITRKHIILPSLIIAKNIGRMLLFQVPEWDEDWKEWGREIHIKCTYDGIEFSETELPDGWLKDGIQIKILFPFRSRPWYGSELRSDKGEKSSSSYLTTWGFETGVPFGYPKKVSSFWEPIRKELKGRLIKPILSGIGRTKKSGLRPENKRSTENIGMNDQIPEKLPIGTGPVGSANYLPKVQDQFGYGTRTNMKDLDDWTTITNDQIQQITRKSLVNLEIHTDLRKRNDQCSRSGLKRGLVHIWQIFIQFRKNSVRFLRKWPYFMKLFIEGMDRDLFLSIIRFIRLNIQFWIGSTGNIAVIYRRIFIPNNDISGTSEGKIPNYHSITKEIQNLQVGLNRGMISMSQAYVFHEIWQIRATNKAYLKHLLQSRTSYPFIKKTIKEFLDMQGILDSEEPQDLKGNDWKEWLKGYDRYNLSSQIWSRIAPQRWRNGVSKQRTIENRDFLHFYEESRFIPYEQRTKYCISAVKPSLGQTRKLDKRCRYNLLSYSYTDSMKNSDIHKLPVRQNEQEEIISNNVIRESELFYILDDGDITNCKGIPRGKRIYDILNLKKNEDRNKLGSNIGNYQEIDRKERDNSGILNSTGMNRRRTDRSGSDLSLWLFSELVGINNTYNTELMIIPRKSLLREEHKKIFGSYKKKEDVRSNVRDQEDRKQQKKEDVRLYVQEQRENVRSDVQNEKRKDNRNDKHDKVKLISKDGKTAEAIIQSRWAESIKRKLKKNINTCSLISGMKDPEKIAILYIRKGDLDLNLISHFLDRYVSRKVKNGIFIIEPLRLPRVLDDQFLMYKIISISLKLNNRFRKGIDVNIFDGPVQREGVIGYENETISSSLIFEEILLPRRRREFRILNRFNLENDLNENAEFSKAKDVQNHEKLVGRDQHLGIDTTQMIKRFIWPSYRLEDSICMNRYWFNTNDGSRSAMLRIRMYPLN</sequence>
<evidence type="ECO:0000313" key="19">
    <source>
        <dbReference type="EMBL" id="AWJ62406.1"/>
    </source>
</evidence>
<dbReference type="EMBL" id="MG922642">
    <property type="protein sequence ID" value="AWJ63086.1"/>
    <property type="molecule type" value="Genomic_DNA"/>
</dbReference>
<evidence type="ECO:0000313" key="8">
    <source>
        <dbReference type="EMBL" id="AWJ61046.1"/>
    </source>
</evidence>
<keyword evidence="2" id="KW-0472">Membrane</keyword>
<evidence type="ECO:0000313" key="30">
    <source>
        <dbReference type="EMBL" id="AWX91393.1"/>
    </source>
</evidence>
<dbReference type="EMBL" id="MG922634">
    <property type="protein sequence ID" value="AWJ62406.1"/>
    <property type="molecule type" value="Genomic_DNA"/>
</dbReference>
<dbReference type="GO" id="GO:0016020">
    <property type="term" value="C:membrane"/>
    <property type="evidence" value="ECO:0007669"/>
    <property type="project" value="InterPro"/>
</dbReference>
<evidence type="ECO:0000313" key="21">
    <source>
        <dbReference type="EMBL" id="AWJ62746.1"/>
    </source>
</evidence>
<evidence type="ECO:0000313" key="12">
    <source>
        <dbReference type="EMBL" id="AWJ61471.1"/>
    </source>
</evidence>
<evidence type="ECO:0000313" key="7">
    <source>
        <dbReference type="EMBL" id="AWJ59261.1"/>
    </source>
</evidence>
<feature type="transmembrane region" description="Helical" evidence="2">
    <location>
        <begin position="196"/>
        <end position="217"/>
    </location>
</feature>
<evidence type="ECO:0000313" key="31">
    <source>
        <dbReference type="EMBL" id="AWX91478.1"/>
    </source>
</evidence>
<evidence type="ECO:0000313" key="3">
    <source>
        <dbReference type="EMBL" id="AJE71440.1"/>
    </source>
</evidence>
<evidence type="ECO:0000313" key="14">
    <source>
        <dbReference type="EMBL" id="AWJ61896.1"/>
    </source>
</evidence>
<keyword evidence="2" id="KW-0812">Transmembrane</keyword>
<dbReference type="EMBL" id="MG922652">
    <property type="protein sequence ID" value="AWX91053.1"/>
    <property type="molecule type" value="Genomic_DNA"/>
</dbReference>
<dbReference type="EMBL" id="MG922644">
    <property type="protein sequence ID" value="AWJ63256.1"/>
    <property type="molecule type" value="Genomic_DNA"/>
</dbReference>
<evidence type="ECO:0000313" key="32">
    <source>
        <dbReference type="EMBL" id="AWX91563.1"/>
    </source>
</evidence>
<evidence type="ECO:0000313" key="11">
    <source>
        <dbReference type="EMBL" id="AWJ61386.1"/>
    </source>
</evidence>
<feature type="transmembrane region" description="Helical" evidence="2">
    <location>
        <begin position="6"/>
        <end position="23"/>
    </location>
</feature>
<dbReference type="EMBL" id="MG922622">
    <property type="protein sequence ID" value="AWJ61386.1"/>
    <property type="molecule type" value="Genomic_DNA"/>
</dbReference>
<feature type="transmembrane region" description="Helical" evidence="2">
    <location>
        <begin position="156"/>
        <end position="176"/>
    </location>
</feature>
<dbReference type="InterPro" id="IPR008896">
    <property type="entry name" value="TIC214"/>
</dbReference>